<evidence type="ECO:0000313" key="6">
    <source>
        <dbReference type="Proteomes" id="UP000618926"/>
    </source>
</evidence>
<protein>
    <submittedName>
        <fullName evidence="5">V-type ATP synthase subunit D</fullName>
    </submittedName>
</protein>
<comment type="caution">
    <text evidence="5">The sequence shown here is derived from an EMBL/GenBank/DDBJ whole genome shotgun (WGS) entry which is preliminary data.</text>
</comment>
<comment type="similarity">
    <text evidence="1">Belongs to the V-ATPase D subunit family.</text>
</comment>
<name>A0ABR9NZ79_9BACT</name>
<proteinExistence type="inferred from homology"/>
<organism evidence="5 6">
    <name type="scientific">Geobacter anodireducens</name>
    <dbReference type="NCBI Taxonomy" id="1340425"/>
    <lineage>
        <taxon>Bacteria</taxon>
        <taxon>Pseudomonadati</taxon>
        <taxon>Thermodesulfobacteriota</taxon>
        <taxon>Desulfuromonadia</taxon>
        <taxon>Geobacterales</taxon>
        <taxon>Geobacteraceae</taxon>
        <taxon>Geobacter</taxon>
    </lineage>
</organism>
<keyword evidence="6" id="KW-1185">Reference proteome</keyword>
<evidence type="ECO:0000256" key="4">
    <source>
        <dbReference type="SAM" id="Coils"/>
    </source>
</evidence>
<accession>A0ABR9NZ79</accession>
<keyword evidence="4" id="KW-0175">Coiled coil</keyword>
<dbReference type="EMBL" id="JADBFD010000032">
    <property type="protein sequence ID" value="MBE2889582.1"/>
    <property type="molecule type" value="Genomic_DNA"/>
</dbReference>
<dbReference type="Pfam" id="PF01813">
    <property type="entry name" value="ATP-synt_D"/>
    <property type="match status" value="1"/>
</dbReference>
<dbReference type="Proteomes" id="UP000618926">
    <property type="component" value="Unassembled WGS sequence"/>
</dbReference>
<evidence type="ECO:0000313" key="5">
    <source>
        <dbReference type="EMBL" id="MBE2889582.1"/>
    </source>
</evidence>
<dbReference type="RefSeq" id="WP_192905977.1">
    <property type="nucleotide sequence ID" value="NZ_JADBFD010000032.1"/>
</dbReference>
<keyword evidence="3" id="KW-0406">Ion transport</keyword>
<dbReference type="Gene3D" id="1.10.287.3240">
    <property type="match status" value="1"/>
</dbReference>
<feature type="coiled-coil region" evidence="4">
    <location>
        <begin position="143"/>
        <end position="170"/>
    </location>
</feature>
<evidence type="ECO:0000256" key="2">
    <source>
        <dbReference type="ARBA" id="ARBA00022448"/>
    </source>
</evidence>
<dbReference type="NCBIfam" id="TIGR00309">
    <property type="entry name" value="V_ATPase_subD"/>
    <property type="match status" value="1"/>
</dbReference>
<evidence type="ECO:0000256" key="1">
    <source>
        <dbReference type="ARBA" id="ARBA00005850"/>
    </source>
</evidence>
<reference evidence="5 6" key="1">
    <citation type="submission" date="2020-10" db="EMBL/GenBank/DDBJ databases">
        <title>Investigation of anaerobic biodegradation of phenanthrene by a sulfate-dependent Geobacter anodireducens strain PheS2.</title>
        <authorList>
            <person name="Zhang Z."/>
        </authorList>
    </citation>
    <scope>NUCLEOTIDE SEQUENCE [LARGE SCALE GENOMIC DNA]</scope>
    <source>
        <strain evidence="5 6">PheS2</strain>
    </source>
</reference>
<evidence type="ECO:0000256" key="3">
    <source>
        <dbReference type="ARBA" id="ARBA00023065"/>
    </source>
</evidence>
<dbReference type="InterPro" id="IPR002699">
    <property type="entry name" value="V_ATPase_D"/>
</dbReference>
<dbReference type="PANTHER" id="PTHR11671">
    <property type="entry name" value="V-TYPE ATP SYNTHASE SUBUNIT D"/>
    <property type="match status" value="1"/>
</dbReference>
<gene>
    <name evidence="5" type="ORF">IIE05_16610</name>
</gene>
<keyword evidence="2" id="KW-0813">Transport</keyword>
<sequence>MIHPTRTNLLLLKDKGRAVSGSIGILKARRLALIREFLAATLPFMRSRDEVRAAYARALRKLHLSLGIEGDEFAESLERIAPRDLGVEIVDRSVMGLHYRDVGFRGEAVRSPSERGYDYRLTTPHLEEALHLFETILGEMLEIAAYESRLKRLGNEIVRTTRRIRVLEERILPGLRREIREIGHYIGERERESHYRLKRFKELLTGGGGGRRAAP</sequence>